<evidence type="ECO:0000313" key="2">
    <source>
        <dbReference type="Proteomes" id="UP001429357"/>
    </source>
</evidence>
<organism evidence="1 2">
    <name type="scientific">Enterococcus diestrammenae</name>
    <dbReference type="NCBI Taxonomy" id="1155073"/>
    <lineage>
        <taxon>Bacteria</taxon>
        <taxon>Bacillati</taxon>
        <taxon>Bacillota</taxon>
        <taxon>Bacilli</taxon>
        <taxon>Lactobacillales</taxon>
        <taxon>Enterococcaceae</taxon>
        <taxon>Enterococcus</taxon>
    </lineage>
</organism>
<keyword evidence="2" id="KW-1185">Reference proteome</keyword>
<name>A0ABV0F5N5_9ENTE</name>
<dbReference type="EMBL" id="MAEI02000001">
    <property type="protein sequence ID" value="MEO1782372.1"/>
    <property type="molecule type" value="Genomic_DNA"/>
</dbReference>
<dbReference type="RefSeq" id="WP_161869082.1">
    <property type="nucleotide sequence ID" value="NZ_MAEI02000001.1"/>
</dbReference>
<reference evidence="1 2" key="2">
    <citation type="submission" date="2024-02" db="EMBL/GenBank/DDBJ databases">
        <title>The Genome Sequence of Enterococcus diestrammenae JM9A.</title>
        <authorList>
            <person name="Earl A."/>
            <person name="Manson A."/>
            <person name="Gilmore M."/>
            <person name="Sanders J."/>
            <person name="Shea T."/>
            <person name="Howe W."/>
            <person name="Livny J."/>
            <person name="Cuomo C."/>
            <person name="Neafsey D."/>
            <person name="Birren B."/>
        </authorList>
    </citation>
    <scope>NUCLEOTIDE SEQUENCE [LARGE SCALE GENOMIC DNA]</scope>
    <source>
        <strain evidence="1 2">JM9A</strain>
    </source>
</reference>
<sequence length="76" mass="8719">MLKEQEMFLNFFIERTQPEHAQQAKELLVQSFANQATQAFTKGDLEQLQQQLLPLVKPEMVAEVTAAMNHFKGQLS</sequence>
<evidence type="ECO:0000313" key="1">
    <source>
        <dbReference type="EMBL" id="MEO1782372.1"/>
    </source>
</evidence>
<reference evidence="2" key="1">
    <citation type="submission" date="2016-06" db="EMBL/GenBank/DDBJ databases">
        <title>Four novel species of enterococci isolated from chicken manure.</title>
        <authorList>
            <person name="Van Tyne D."/>
        </authorList>
    </citation>
    <scope>NUCLEOTIDE SEQUENCE [LARGE SCALE GENOMIC DNA]</scope>
    <source>
        <strain evidence="2">JM9A</strain>
    </source>
</reference>
<protein>
    <submittedName>
        <fullName evidence="1">Uncharacterized protein</fullName>
    </submittedName>
</protein>
<dbReference type="Proteomes" id="UP001429357">
    <property type="component" value="Unassembled WGS sequence"/>
</dbReference>
<accession>A0ABV0F5N5</accession>
<gene>
    <name evidence="1" type="ORF">BAU18_001966</name>
</gene>
<comment type="caution">
    <text evidence="1">The sequence shown here is derived from an EMBL/GenBank/DDBJ whole genome shotgun (WGS) entry which is preliminary data.</text>
</comment>
<proteinExistence type="predicted"/>